<dbReference type="EC" id="1.4.3.5" evidence="6"/>
<dbReference type="InterPro" id="IPR000659">
    <property type="entry name" value="Pyridox_Oxase"/>
</dbReference>
<feature type="binding site" evidence="6">
    <location>
        <position position="124"/>
    </location>
    <ligand>
        <name>substrate</name>
    </ligand>
</feature>
<feature type="binding site" evidence="6 7">
    <location>
        <position position="185"/>
    </location>
    <ligand>
        <name>FMN</name>
        <dbReference type="ChEBI" id="CHEBI:58210"/>
    </ligand>
</feature>
<dbReference type="Gene3D" id="2.30.110.10">
    <property type="entry name" value="Electron Transport, Fmn-binding Protein, Chain A"/>
    <property type="match status" value="1"/>
</dbReference>
<dbReference type="Pfam" id="PF01243">
    <property type="entry name" value="PNPOx_N"/>
    <property type="match status" value="1"/>
</dbReference>
<feature type="binding site" evidence="6 7">
    <location>
        <begin position="77"/>
        <end position="78"/>
    </location>
    <ligand>
        <name>FMN</name>
        <dbReference type="ChEBI" id="CHEBI:58210"/>
    </ligand>
</feature>
<dbReference type="PANTHER" id="PTHR10851:SF0">
    <property type="entry name" value="PYRIDOXINE-5'-PHOSPHATE OXIDASE"/>
    <property type="match status" value="1"/>
</dbReference>
<dbReference type="InterPro" id="IPR011576">
    <property type="entry name" value="Pyridox_Oxase_N"/>
</dbReference>
<accession>A0A1W0CGJ8</accession>
<dbReference type="AlphaFoldDB" id="A0A1W0CGJ8"/>
<comment type="catalytic activity">
    <reaction evidence="6">
        <text>pyridoxamine 5'-phosphate + O2 + H2O = pyridoxal 5'-phosphate + H2O2 + NH4(+)</text>
        <dbReference type="Rhea" id="RHEA:15817"/>
        <dbReference type="ChEBI" id="CHEBI:15377"/>
        <dbReference type="ChEBI" id="CHEBI:15379"/>
        <dbReference type="ChEBI" id="CHEBI:16240"/>
        <dbReference type="ChEBI" id="CHEBI:28938"/>
        <dbReference type="ChEBI" id="CHEBI:58451"/>
        <dbReference type="ChEBI" id="CHEBI:597326"/>
        <dbReference type="EC" id="1.4.3.5"/>
    </reaction>
</comment>
<dbReference type="GO" id="GO:0008615">
    <property type="term" value="P:pyridoxine biosynthetic process"/>
    <property type="evidence" value="ECO:0007669"/>
    <property type="project" value="UniProtKB-UniRule"/>
</dbReference>
<dbReference type="HAMAP" id="MF_01629">
    <property type="entry name" value="PdxH"/>
    <property type="match status" value="1"/>
</dbReference>
<feature type="binding site" evidence="6">
    <location>
        <position position="132"/>
    </location>
    <ligand>
        <name>substrate</name>
    </ligand>
</feature>
<evidence type="ECO:0000256" key="2">
    <source>
        <dbReference type="ARBA" id="ARBA00022630"/>
    </source>
</evidence>
<dbReference type="InterPro" id="IPR012349">
    <property type="entry name" value="Split_barrel_FMN-bd"/>
</dbReference>
<comment type="catalytic activity">
    <reaction evidence="6">
        <text>pyridoxine 5'-phosphate + O2 = pyridoxal 5'-phosphate + H2O2</text>
        <dbReference type="Rhea" id="RHEA:15149"/>
        <dbReference type="ChEBI" id="CHEBI:15379"/>
        <dbReference type="ChEBI" id="CHEBI:16240"/>
        <dbReference type="ChEBI" id="CHEBI:58589"/>
        <dbReference type="ChEBI" id="CHEBI:597326"/>
        <dbReference type="EC" id="1.4.3.5"/>
    </reaction>
</comment>
<feature type="binding site" evidence="6">
    <location>
        <begin position="191"/>
        <end position="193"/>
    </location>
    <ligand>
        <name>substrate</name>
    </ligand>
</feature>
<feature type="binding site" evidence="6">
    <location>
        <position position="67"/>
    </location>
    <ligand>
        <name>substrate</name>
    </ligand>
</feature>
<feature type="binding site" evidence="6">
    <location>
        <position position="128"/>
    </location>
    <ligand>
        <name>substrate</name>
    </ligand>
</feature>
<sequence length="213" mass="23937">MSLNLADIRKDFSKQELSPEECLPDPLAQLENWLNQAISAQVPEPTAMNLATTGADGRPTSRIVLLKGVEDGQLLFYTNYLSRKGRQLNDNPYVALTFFWPELERQIRIEGRAAQVAPEVSDAYFASRPYTSRVGAWASEQSSEISSKSVLVSRAAMFGVKHPLNVPRPPHWGGYAVTPDRLEFWQGRPSRLHDRVQYSLLEDGAWKIARLAP</sequence>
<proteinExistence type="inferred from homology"/>
<evidence type="ECO:0000256" key="6">
    <source>
        <dbReference type="HAMAP-Rule" id="MF_01629"/>
    </source>
</evidence>
<dbReference type="Pfam" id="PF10590">
    <property type="entry name" value="PNP_phzG_C"/>
    <property type="match status" value="1"/>
</dbReference>
<feature type="binding site" evidence="6 7">
    <location>
        <position position="83"/>
    </location>
    <ligand>
        <name>FMN</name>
        <dbReference type="ChEBI" id="CHEBI:58210"/>
    </ligand>
</feature>
<evidence type="ECO:0000256" key="3">
    <source>
        <dbReference type="ARBA" id="ARBA00022643"/>
    </source>
</evidence>
<dbReference type="FunFam" id="2.30.110.10:FF:000014">
    <property type="entry name" value="Pyridoxine/pyridoxamine 5'-phosphate oxidase"/>
    <property type="match status" value="1"/>
</dbReference>
<evidence type="ECO:0000259" key="9">
    <source>
        <dbReference type="Pfam" id="PF10590"/>
    </source>
</evidence>
<feature type="domain" description="Pyridoxamine 5'-phosphate oxidase N-terminal" evidence="8">
    <location>
        <begin position="35"/>
        <end position="155"/>
    </location>
</feature>
<dbReference type="PROSITE" id="PS01064">
    <property type="entry name" value="PYRIDOX_OXIDASE"/>
    <property type="match status" value="1"/>
</dbReference>
<gene>
    <name evidence="6" type="primary">pdxH</name>
    <name evidence="10" type="ORF">B0T45_19805</name>
</gene>
<comment type="pathway">
    <text evidence="6">Cofactor metabolism; pyridoxal 5'-phosphate salvage; pyridoxal 5'-phosphate from pyridoxamine 5'-phosphate: step 1/1.</text>
</comment>
<comment type="cofactor">
    <cofactor evidence="6 7">
        <name>FMN</name>
        <dbReference type="ChEBI" id="CHEBI:58210"/>
    </cofactor>
    <text evidence="6 7">Binds 1 FMN per subunit.</text>
</comment>
<dbReference type="PANTHER" id="PTHR10851">
    <property type="entry name" value="PYRIDOXINE-5-PHOSPHATE OXIDASE"/>
    <property type="match status" value="1"/>
</dbReference>
<dbReference type="InterPro" id="IPR019740">
    <property type="entry name" value="Pyridox_Oxase_CS"/>
</dbReference>
<dbReference type="GO" id="GO:0010181">
    <property type="term" value="F:FMN binding"/>
    <property type="evidence" value="ECO:0007669"/>
    <property type="project" value="UniProtKB-UniRule"/>
</dbReference>
<protein>
    <recommendedName>
        <fullName evidence="6">Pyridoxine/pyridoxamine 5'-phosphate oxidase</fullName>
        <ecNumber evidence="6">1.4.3.5</ecNumber>
    </recommendedName>
    <alternativeName>
        <fullName evidence="6">PNP/PMP oxidase</fullName>
        <shortName evidence="6">PNPOx</shortName>
    </alternativeName>
    <alternativeName>
        <fullName evidence="6">Pyridoxal 5'-phosphate synthase</fullName>
    </alternativeName>
</protein>
<dbReference type="NCBIfam" id="TIGR00558">
    <property type="entry name" value="pdxH"/>
    <property type="match status" value="1"/>
</dbReference>
<feature type="binding site" evidence="6 7">
    <location>
        <begin position="62"/>
        <end position="67"/>
    </location>
    <ligand>
        <name>FMN</name>
        <dbReference type="ChEBI" id="CHEBI:58210"/>
    </ligand>
</feature>
<keyword evidence="2 6" id="KW-0285">Flavoprotein</keyword>
<keyword evidence="3 6" id="KW-0288">FMN</keyword>
<feature type="binding site" evidence="6 7">
    <location>
        <begin position="141"/>
        <end position="142"/>
    </location>
    <ligand>
        <name>FMN</name>
        <dbReference type="ChEBI" id="CHEBI:58210"/>
    </ligand>
</feature>
<name>A0A1W0CGJ8_9NEIS</name>
<keyword evidence="4 6" id="KW-0560">Oxidoreductase</keyword>
<organism evidence="10 11">
    <name type="scientific">Chromobacterium haemolyticum</name>
    <dbReference type="NCBI Taxonomy" id="394935"/>
    <lineage>
        <taxon>Bacteria</taxon>
        <taxon>Pseudomonadati</taxon>
        <taxon>Pseudomonadota</taxon>
        <taxon>Betaproteobacteria</taxon>
        <taxon>Neisseriales</taxon>
        <taxon>Chromobacteriaceae</taxon>
        <taxon>Chromobacterium</taxon>
    </lineage>
</organism>
<dbReference type="SUPFAM" id="SSF50475">
    <property type="entry name" value="FMN-binding split barrel"/>
    <property type="match status" value="1"/>
</dbReference>
<feature type="domain" description="Pyridoxine 5'-phosphate oxidase dimerisation C-terminal" evidence="9">
    <location>
        <begin position="172"/>
        <end position="213"/>
    </location>
</feature>
<dbReference type="RefSeq" id="WP_081556663.1">
    <property type="nucleotide sequence ID" value="NZ_JBBIGS010000015.1"/>
</dbReference>
<comment type="function">
    <text evidence="6">Catalyzes the oxidation of either pyridoxine 5'-phosphate (PNP) or pyridoxamine 5'-phosphate (PMP) into pyridoxal 5'-phosphate (PLP).</text>
</comment>
<evidence type="ECO:0000313" key="11">
    <source>
        <dbReference type="Proteomes" id="UP000192721"/>
    </source>
</evidence>
<feature type="binding site" evidence="6 7">
    <location>
        <position position="106"/>
    </location>
    <ligand>
        <name>FMN</name>
        <dbReference type="ChEBI" id="CHEBI:58210"/>
    </ligand>
</feature>
<comment type="similarity">
    <text evidence="1 6">Belongs to the pyridoxamine 5'-phosphate oxidase family.</text>
</comment>
<feature type="binding site" evidence="6 7">
    <location>
        <position position="84"/>
    </location>
    <ligand>
        <name>FMN</name>
        <dbReference type="ChEBI" id="CHEBI:58210"/>
    </ligand>
</feature>
<evidence type="ECO:0000256" key="1">
    <source>
        <dbReference type="ARBA" id="ARBA00007301"/>
    </source>
</evidence>
<dbReference type="Proteomes" id="UP000192721">
    <property type="component" value="Unassembled WGS sequence"/>
</dbReference>
<comment type="subunit">
    <text evidence="6">Homodimer.</text>
</comment>
<dbReference type="InterPro" id="IPR019576">
    <property type="entry name" value="Pyridoxamine_oxidase_dimer_C"/>
</dbReference>
<evidence type="ECO:0000256" key="4">
    <source>
        <dbReference type="ARBA" id="ARBA00023002"/>
    </source>
</evidence>
<evidence type="ECO:0000313" key="10">
    <source>
        <dbReference type="EMBL" id="OQS33828.1"/>
    </source>
</evidence>
<reference evidence="10 11" key="1">
    <citation type="submission" date="2017-02" db="EMBL/GenBank/DDBJ databases">
        <title>Chromobacterium haemolyticum H5244.</title>
        <authorList>
            <person name="Gulvik C.A."/>
        </authorList>
    </citation>
    <scope>NUCLEOTIDE SEQUENCE [LARGE SCALE GENOMIC DNA]</scope>
    <source>
        <strain evidence="10 11">H5244</strain>
    </source>
</reference>
<dbReference type="EMBL" id="MUKV01000036">
    <property type="protein sequence ID" value="OQS33828.1"/>
    <property type="molecule type" value="Genomic_DNA"/>
</dbReference>
<dbReference type="PIRSF" id="PIRSF000190">
    <property type="entry name" value="Pyd_amn-ph_oxd"/>
    <property type="match status" value="1"/>
</dbReference>
<evidence type="ECO:0000256" key="7">
    <source>
        <dbReference type="PIRSR" id="PIRSR000190-2"/>
    </source>
</evidence>
<evidence type="ECO:0000259" key="8">
    <source>
        <dbReference type="Pfam" id="PF01243"/>
    </source>
</evidence>
<keyword evidence="5 6" id="KW-0664">Pyridoxine biosynthesis</keyword>
<dbReference type="GO" id="GO:0004733">
    <property type="term" value="F:pyridoxamine phosphate oxidase activity"/>
    <property type="evidence" value="ECO:0007669"/>
    <property type="project" value="UniProtKB-UniRule"/>
</dbReference>
<comment type="caution">
    <text evidence="10">The sequence shown here is derived from an EMBL/GenBank/DDBJ whole genome shotgun (WGS) entry which is preliminary data.</text>
</comment>
<comment type="pathway">
    <text evidence="6">Cofactor metabolism; pyridoxal 5'-phosphate salvage; pyridoxal 5'-phosphate from pyridoxine 5'-phosphate: step 1/1.</text>
</comment>
<feature type="binding site" evidence="6 7">
    <location>
        <position position="195"/>
    </location>
    <ligand>
        <name>FMN</name>
        <dbReference type="ChEBI" id="CHEBI:58210"/>
    </ligand>
</feature>
<dbReference type="UniPathway" id="UPA01068">
    <property type="reaction ID" value="UER00304"/>
</dbReference>
<dbReference type="NCBIfam" id="NF004231">
    <property type="entry name" value="PRK05679.1"/>
    <property type="match status" value="1"/>
</dbReference>
<evidence type="ECO:0000256" key="5">
    <source>
        <dbReference type="ARBA" id="ARBA00023096"/>
    </source>
</evidence>